<evidence type="ECO:0000313" key="2">
    <source>
        <dbReference type="EnsemblMetazoa" id="XP_014239907.1"/>
    </source>
</evidence>
<protein>
    <submittedName>
        <fullName evidence="2">Uncharacterized protein</fullName>
    </submittedName>
</protein>
<dbReference type="EnsemblMetazoa" id="XM_014384421.1">
    <property type="protein sequence ID" value="XP_014239907.1"/>
    <property type="gene ID" value="LOC106661177"/>
</dbReference>
<dbReference type="RefSeq" id="XP_014239907.1">
    <property type="nucleotide sequence ID" value="XM_014384421.1"/>
</dbReference>
<dbReference type="Proteomes" id="UP000494040">
    <property type="component" value="Unassembled WGS sequence"/>
</dbReference>
<reference evidence="2" key="1">
    <citation type="submission" date="2022-01" db="UniProtKB">
        <authorList>
            <consortium name="EnsemblMetazoa"/>
        </authorList>
    </citation>
    <scope>IDENTIFICATION</scope>
</reference>
<evidence type="ECO:0000313" key="3">
    <source>
        <dbReference type="Proteomes" id="UP000494040"/>
    </source>
</evidence>
<accession>A0A8I6R8U9</accession>
<dbReference type="KEGG" id="clec:106661177"/>
<proteinExistence type="predicted"/>
<feature type="coiled-coil region" evidence="1">
    <location>
        <begin position="94"/>
        <end position="156"/>
    </location>
</feature>
<dbReference type="OrthoDB" id="6614925at2759"/>
<organism evidence="2 3">
    <name type="scientific">Cimex lectularius</name>
    <name type="common">Bed bug</name>
    <name type="synonym">Acanthia lectularia</name>
    <dbReference type="NCBI Taxonomy" id="79782"/>
    <lineage>
        <taxon>Eukaryota</taxon>
        <taxon>Metazoa</taxon>
        <taxon>Ecdysozoa</taxon>
        <taxon>Arthropoda</taxon>
        <taxon>Hexapoda</taxon>
        <taxon>Insecta</taxon>
        <taxon>Pterygota</taxon>
        <taxon>Neoptera</taxon>
        <taxon>Paraneoptera</taxon>
        <taxon>Hemiptera</taxon>
        <taxon>Heteroptera</taxon>
        <taxon>Panheteroptera</taxon>
        <taxon>Cimicomorpha</taxon>
        <taxon>Cimicidae</taxon>
        <taxon>Cimex</taxon>
    </lineage>
</organism>
<evidence type="ECO:0000256" key="1">
    <source>
        <dbReference type="SAM" id="Coils"/>
    </source>
</evidence>
<sequence>MRCTTSDFIKNQIADNFGRVVLIEFVIMADLITGAWSSENIQPAYLLTPWDSKWLHRDKSGKRQAQGDNFVLNGQVYPESYEHNSIALDKQAALQSLLQQIYQAENTVKMEMNEVVKAQQEALEASQALEKATDDVRTLSMELQNAQEAAAQAALRAHTTQLQLTAHDQLMLTAKQRADALSSEMVLVQANLAPTQDLFPVNSSDFQQDDPIAYQSLPSQGALRNQNFWPMNEAKYLLAVPNMDVSKLNNRQNGII</sequence>
<keyword evidence="1" id="KW-0175">Coiled coil</keyword>
<name>A0A8I6R8U9_CIMLE</name>
<keyword evidence="3" id="KW-1185">Reference proteome</keyword>
<dbReference type="AlphaFoldDB" id="A0A8I6R8U9"/>
<dbReference type="GeneID" id="106661177"/>